<evidence type="ECO:0000313" key="2">
    <source>
        <dbReference type="EMBL" id="SUN13686.1"/>
    </source>
</evidence>
<keyword evidence="1" id="KW-0472">Membrane</keyword>
<keyword evidence="1" id="KW-0812">Transmembrane</keyword>
<organism evidence="2 3">
    <name type="scientific">Streptococcus agalactiae</name>
    <dbReference type="NCBI Taxonomy" id="1311"/>
    <lineage>
        <taxon>Bacteria</taxon>
        <taxon>Bacillati</taxon>
        <taxon>Bacillota</taxon>
        <taxon>Bacilli</taxon>
        <taxon>Lactobacillales</taxon>
        <taxon>Streptococcaceae</taxon>
        <taxon>Streptococcus</taxon>
    </lineage>
</organism>
<feature type="transmembrane region" description="Helical" evidence="1">
    <location>
        <begin position="200"/>
        <end position="219"/>
    </location>
</feature>
<feature type="transmembrane region" description="Helical" evidence="1">
    <location>
        <begin position="285"/>
        <end position="303"/>
    </location>
</feature>
<dbReference type="EMBL" id="UHEQ01000004">
    <property type="protein sequence ID" value="SUN13686.1"/>
    <property type="molecule type" value="Genomic_DNA"/>
</dbReference>
<gene>
    <name evidence="2" type="ORF">NCTC8185_00913</name>
</gene>
<sequence length="390" mass="45201">MRQETKHLISYGMGYLAAYLFVQNNFFSKFLAVIIIVGLVFVWRNNLFQWIKLKYELFKHIRNRDYFFVTEKGYKTDLQKRRELGNAVYALTNIAFIIVVFIFSIITKLFDIQSMGWGQLLIIGALYIAMFGIVLAVRNYLTGLYYYLLPWLVIVCTVDYVGSYSSIEAIVIYIIVVLISYIILTILLPLHSLRKITSSTWIFGVLTTLLVPLLLEYIFKYYMLDTLKDSFAAQPITIPLLESANISSDILSFVKEHPGILDIMNRFRELSVSYELNSATSELSVVRFLVLASYSLGTIIITLKIKLGESKAKDICSRIKLSSDVQYCELRDCIFYGGEKYENRIMGNEIFENIILSEEGKYDKYVESTWWIKYPSQVVRIFILVLKKLI</sequence>
<feature type="transmembrane region" description="Helical" evidence="1">
    <location>
        <begin position="116"/>
        <end position="137"/>
    </location>
</feature>
<feature type="transmembrane region" description="Helical" evidence="1">
    <location>
        <begin position="144"/>
        <end position="164"/>
    </location>
</feature>
<accession>A0A8B4RBX7</accession>
<feature type="transmembrane region" description="Helical" evidence="1">
    <location>
        <begin position="88"/>
        <end position="110"/>
    </location>
</feature>
<keyword evidence="1" id="KW-1133">Transmembrane helix</keyword>
<proteinExistence type="predicted"/>
<reference evidence="2 3" key="1">
    <citation type="submission" date="2018-06" db="EMBL/GenBank/DDBJ databases">
        <authorList>
            <consortium name="Pathogen Informatics"/>
            <person name="Doyle S."/>
        </authorList>
    </citation>
    <scope>NUCLEOTIDE SEQUENCE [LARGE SCALE GENOMIC DNA]</scope>
    <source>
        <strain evidence="2 3">NCTC8185</strain>
    </source>
</reference>
<comment type="caution">
    <text evidence="2">The sequence shown here is derived from an EMBL/GenBank/DDBJ whole genome shotgun (WGS) entry which is preliminary data.</text>
</comment>
<evidence type="ECO:0000313" key="3">
    <source>
        <dbReference type="Proteomes" id="UP000254076"/>
    </source>
</evidence>
<dbReference type="RefSeq" id="WP_001248533.1">
    <property type="nucleotide sequence ID" value="NZ_CGHZ01000009.1"/>
</dbReference>
<evidence type="ECO:0000256" key="1">
    <source>
        <dbReference type="SAM" id="Phobius"/>
    </source>
</evidence>
<protein>
    <submittedName>
        <fullName evidence="2">Uncharacterized protein</fullName>
    </submittedName>
</protein>
<feature type="transmembrane region" description="Helical" evidence="1">
    <location>
        <begin position="26"/>
        <end position="43"/>
    </location>
</feature>
<name>A0A8B4RBX7_STRAG</name>
<dbReference type="Proteomes" id="UP000254076">
    <property type="component" value="Unassembled WGS sequence"/>
</dbReference>
<dbReference type="AlphaFoldDB" id="A0A8B4RBX7"/>
<feature type="transmembrane region" description="Helical" evidence="1">
    <location>
        <begin position="170"/>
        <end position="188"/>
    </location>
</feature>